<dbReference type="Pfam" id="PF00005">
    <property type="entry name" value="ABC_tran"/>
    <property type="match status" value="1"/>
</dbReference>
<keyword evidence="2" id="KW-0813">Transport</keyword>
<evidence type="ECO:0000256" key="4">
    <source>
        <dbReference type="ARBA" id="ARBA00022840"/>
    </source>
</evidence>
<keyword evidence="5" id="KW-0029">Amino-acid transport</keyword>
<evidence type="ECO:0000256" key="2">
    <source>
        <dbReference type="ARBA" id="ARBA00022448"/>
    </source>
</evidence>
<sequence length="232" mass="24419">MLEVSNLSAGYDAKAVVLDVSVNVREGEAVAIIGSNGAGKTTLLRAICGLLPVSSGDVQYAGTSITNLAVHEIARSGIAFVPAQRHLFPEMTVAENLALGAFPHRPDPDQHALVLDLFPRLAERRHQAAGTMSGGEQQMLAVGRALMANPQLLILDEPTTGLAPRLAAQAYESLAALRGQGMTILVAEQQVPLVLGIADRGYVLENGEIQLEGLASDLRGNPTVQRAYLGVV</sequence>
<keyword evidence="3" id="KW-0547">Nucleotide-binding</keyword>
<dbReference type="CDD" id="cd03224">
    <property type="entry name" value="ABC_TM1139_LivF_branched"/>
    <property type="match status" value="1"/>
</dbReference>
<dbReference type="GO" id="GO:0015807">
    <property type="term" value="P:L-amino acid transport"/>
    <property type="evidence" value="ECO:0007669"/>
    <property type="project" value="TreeGrafter"/>
</dbReference>
<feature type="domain" description="ABC transporter" evidence="6">
    <location>
        <begin position="2"/>
        <end position="231"/>
    </location>
</feature>
<proteinExistence type="inferred from homology"/>
<dbReference type="GO" id="GO:0005524">
    <property type="term" value="F:ATP binding"/>
    <property type="evidence" value="ECO:0007669"/>
    <property type="project" value="UniProtKB-KW"/>
</dbReference>
<reference evidence="7" key="1">
    <citation type="submission" date="2018-06" db="EMBL/GenBank/DDBJ databases">
        <authorList>
            <person name="Zhirakovskaya E."/>
        </authorList>
    </citation>
    <scope>NUCLEOTIDE SEQUENCE</scope>
</reference>
<dbReference type="InterPro" id="IPR003593">
    <property type="entry name" value="AAA+_ATPase"/>
</dbReference>
<name>A0A3B0SGJ5_9ZZZZ</name>
<gene>
    <name evidence="7" type="ORF">MNBD_ACTINO02-3089</name>
</gene>
<protein>
    <submittedName>
        <fullName evidence="7">Branched-chain amino acid transport ATP-binding protein LivF (TC 3.A.1.4.1)</fullName>
    </submittedName>
</protein>
<dbReference type="PROSITE" id="PS00211">
    <property type="entry name" value="ABC_TRANSPORTER_1"/>
    <property type="match status" value="1"/>
</dbReference>
<dbReference type="GO" id="GO:0016887">
    <property type="term" value="F:ATP hydrolysis activity"/>
    <property type="evidence" value="ECO:0007669"/>
    <property type="project" value="InterPro"/>
</dbReference>
<dbReference type="Gene3D" id="3.40.50.300">
    <property type="entry name" value="P-loop containing nucleotide triphosphate hydrolases"/>
    <property type="match status" value="1"/>
</dbReference>
<dbReference type="InterPro" id="IPR003439">
    <property type="entry name" value="ABC_transporter-like_ATP-bd"/>
</dbReference>
<dbReference type="GO" id="GO:0015658">
    <property type="term" value="F:branched-chain amino acid transmembrane transporter activity"/>
    <property type="evidence" value="ECO:0007669"/>
    <property type="project" value="TreeGrafter"/>
</dbReference>
<dbReference type="PANTHER" id="PTHR43820">
    <property type="entry name" value="HIGH-AFFINITY BRANCHED-CHAIN AMINO ACID TRANSPORT ATP-BINDING PROTEIN LIVF"/>
    <property type="match status" value="1"/>
</dbReference>
<comment type="similarity">
    <text evidence="1">Belongs to the ABC transporter superfamily.</text>
</comment>
<dbReference type="SUPFAM" id="SSF52540">
    <property type="entry name" value="P-loop containing nucleoside triphosphate hydrolases"/>
    <property type="match status" value="1"/>
</dbReference>
<evidence type="ECO:0000256" key="1">
    <source>
        <dbReference type="ARBA" id="ARBA00005417"/>
    </source>
</evidence>
<evidence type="ECO:0000313" key="7">
    <source>
        <dbReference type="EMBL" id="VAW05331.1"/>
    </source>
</evidence>
<evidence type="ECO:0000259" key="6">
    <source>
        <dbReference type="PROSITE" id="PS50893"/>
    </source>
</evidence>
<dbReference type="SMART" id="SM00382">
    <property type="entry name" value="AAA"/>
    <property type="match status" value="1"/>
</dbReference>
<organism evidence="7">
    <name type="scientific">hydrothermal vent metagenome</name>
    <dbReference type="NCBI Taxonomy" id="652676"/>
    <lineage>
        <taxon>unclassified sequences</taxon>
        <taxon>metagenomes</taxon>
        <taxon>ecological metagenomes</taxon>
    </lineage>
</organism>
<dbReference type="PROSITE" id="PS50893">
    <property type="entry name" value="ABC_TRANSPORTER_2"/>
    <property type="match status" value="1"/>
</dbReference>
<dbReference type="InterPro" id="IPR017871">
    <property type="entry name" value="ABC_transporter-like_CS"/>
</dbReference>
<dbReference type="PANTHER" id="PTHR43820:SF4">
    <property type="entry name" value="HIGH-AFFINITY BRANCHED-CHAIN AMINO ACID TRANSPORT ATP-BINDING PROTEIN LIVF"/>
    <property type="match status" value="1"/>
</dbReference>
<dbReference type="InterPro" id="IPR052156">
    <property type="entry name" value="BCAA_Transport_ATP-bd_LivF"/>
</dbReference>
<evidence type="ECO:0000256" key="3">
    <source>
        <dbReference type="ARBA" id="ARBA00022741"/>
    </source>
</evidence>
<accession>A0A3B0SGJ5</accession>
<evidence type="ECO:0000256" key="5">
    <source>
        <dbReference type="ARBA" id="ARBA00022970"/>
    </source>
</evidence>
<dbReference type="AlphaFoldDB" id="A0A3B0SGJ5"/>
<dbReference type="InterPro" id="IPR027417">
    <property type="entry name" value="P-loop_NTPase"/>
</dbReference>
<dbReference type="EMBL" id="UOEK01000315">
    <property type="protein sequence ID" value="VAW05331.1"/>
    <property type="molecule type" value="Genomic_DNA"/>
</dbReference>
<keyword evidence="4 7" id="KW-0067">ATP-binding</keyword>